<keyword evidence="1" id="KW-0812">Transmembrane</keyword>
<protein>
    <submittedName>
        <fullName evidence="2">Putative secreted protein</fullName>
    </submittedName>
</protein>
<reference evidence="2" key="1">
    <citation type="submission" date="2019-12" db="EMBL/GenBank/DDBJ databases">
        <title>An insight into the sialome of adult female Ixodes ricinus ticks feeding for 6 days.</title>
        <authorList>
            <person name="Perner J."/>
            <person name="Ribeiro J.M.C."/>
        </authorList>
    </citation>
    <scope>NUCLEOTIDE SEQUENCE</scope>
    <source>
        <strain evidence="2">Semi-engorged</strain>
        <tissue evidence="2">Salivary glands</tissue>
    </source>
</reference>
<sequence>MNLQSSTLIICMIVFFFVVLSDGFLYALYFQKWAFNSFSWCCKPASTTCGPSTRMKSSKAQFEVPEGRCPKVEESLHQKFEEQTYLSKRSLPALCREENGQQRTDCRKSNCICRYHR</sequence>
<dbReference type="EMBL" id="GIFC01008695">
    <property type="protein sequence ID" value="MXU90778.1"/>
    <property type="molecule type" value="Transcribed_RNA"/>
</dbReference>
<accession>A0A6B0UN06</accession>
<organism evidence="2">
    <name type="scientific">Ixodes ricinus</name>
    <name type="common">Common tick</name>
    <name type="synonym">Acarus ricinus</name>
    <dbReference type="NCBI Taxonomy" id="34613"/>
    <lineage>
        <taxon>Eukaryota</taxon>
        <taxon>Metazoa</taxon>
        <taxon>Ecdysozoa</taxon>
        <taxon>Arthropoda</taxon>
        <taxon>Chelicerata</taxon>
        <taxon>Arachnida</taxon>
        <taxon>Acari</taxon>
        <taxon>Parasitiformes</taxon>
        <taxon>Ixodida</taxon>
        <taxon>Ixodoidea</taxon>
        <taxon>Ixodidae</taxon>
        <taxon>Ixodinae</taxon>
        <taxon>Ixodes</taxon>
    </lineage>
</organism>
<keyword evidence="1" id="KW-0472">Membrane</keyword>
<proteinExistence type="predicted"/>
<evidence type="ECO:0000256" key="1">
    <source>
        <dbReference type="SAM" id="Phobius"/>
    </source>
</evidence>
<evidence type="ECO:0000313" key="2">
    <source>
        <dbReference type="EMBL" id="MXU90778.1"/>
    </source>
</evidence>
<dbReference type="AlphaFoldDB" id="A0A6B0UN06"/>
<feature type="transmembrane region" description="Helical" evidence="1">
    <location>
        <begin position="6"/>
        <end position="29"/>
    </location>
</feature>
<name>A0A6B0UN06_IXORI</name>
<keyword evidence="1" id="KW-1133">Transmembrane helix</keyword>